<protein>
    <submittedName>
        <fullName evidence="2">Lysophospholipase</fullName>
        <ecNumber evidence="2">3.1.1.5</ecNumber>
    </submittedName>
</protein>
<name>D2T083_TAICA</name>
<dbReference type="Gene3D" id="3.40.50.1820">
    <property type="entry name" value="alpha/beta hydrolase"/>
    <property type="match status" value="1"/>
</dbReference>
<dbReference type="AlphaFoldDB" id="D2T083"/>
<dbReference type="BRENDA" id="3.1.1.5">
    <property type="organism ID" value="8875"/>
</dbReference>
<dbReference type="Pfam" id="PF12146">
    <property type="entry name" value="Hydrolase_4"/>
    <property type="match status" value="1"/>
</dbReference>
<reference evidence="2" key="1">
    <citation type="journal article" date="2009" name="J. Appl. Microbiol.">
        <title>Characterization and heterologous expression of a novel lysophospholipase gene from Antrodia cinnamomea.</title>
        <authorList>
            <person name="Hsu K.H."/>
            <person name="Wang S.Y."/>
            <person name="Chu F.H."/>
            <person name="Shaw J.F."/>
        </authorList>
    </citation>
    <scope>NUCLEOTIDE SEQUENCE</scope>
</reference>
<dbReference type="EMBL" id="FJ970031">
    <property type="protein sequence ID" value="ADA83397.1"/>
    <property type="molecule type" value="mRNA"/>
</dbReference>
<evidence type="ECO:0000259" key="1">
    <source>
        <dbReference type="Pfam" id="PF12146"/>
    </source>
</evidence>
<dbReference type="InterPro" id="IPR029058">
    <property type="entry name" value="AB_hydrolase_fold"/>
</dbReference>
<dbReference type="PANTHER" id="PTHR11614">
    <property type="entry name" value="PHOSPHOLIPASE-RELATED"/>
    <property type="match status" value="1"/>
</dbReference>
<sequence>MSAAHEFDEAWLAGPDGHKFYTRTYKAADVPQAVILFIHGFAEHIARYEHAHRDWADRGFTVFTYDQRGFGRTALDAEHHSKDSAYGKTRFSNQMRDIEWWTRRLKEEQSKLPLFLVGQSMGGQLALAFPTSGRKSAIKEAREHDLGSNCIQSASPCKPSLLPSYFRWVGEKAAFVLPWMPFPAEVHAENLSHDPAVNDAVSKDPLFKERGTLRGLADMLGAGEQLLWDDYRNWPKNLPVLILHGTDDKVTSCTASEEFFNKLGAEDKKLSLYPDAYHELSNEPNGVKEKFIDECISWVQAHLPRPGDAPMSKL</sequence>
<dbReference type="SUPFAM" id="SSF53474">
    <property type="entry name" value="alpha/beta-Hydrolases"/>
    <property type="match status" value="1"/>
</dbReference>
<proteinExistence type="evidence at transcript level"/>
<accession>D2T083</accession>
<dbReference type="InterPro" id="IPR022742">
    <property type="entry name" value="Hydrolase_4"/>
</dbReference>
<organism evidence="2">
    <name type="scientific">Taiwanofungus camphoratus</name>
    <name type="common">Poroid brown-rot fungus</name>
    <name type="synonym">Antrodia camphorata</name>
    <dbReference type="NCBI Taxonomy" id="2696576"/>
    <lineage>
        <taxon>Eukaryota</taxon>
        <taxon>Fungi</taxon>
        <taxon>Dikarya</taxon>
        <taxon>Basidiomycota</taxon>
        <taxon>Agaricomycotina</taxon>
        <taxon>Agaricomycetes</taxon>
        <taxon>Polyporales</taxon>
        <taxon>Taiwanofungaceae</taxon>
        <taxon>Taiwanofungus</taxon>
    </lineage>
</organism>
<feature type="domain" description="Serine aminopeptidase S33" evidence="1">
    <location>
        <begin position="31"/>
        <end position="285"/>
    </location>
</feature>
<gene>
    <name evidence="2" type="primary">LysoPL</name>
</gene>
<dbReference type="ESTHER" id="taica-d2t083">
    <property type="family name" value="Monoglyceridelipase_lysophospholip"/>
</dbReference>
<evidence type="ECO:0000313" key="2">
    <source>
        <dbReference type="EMBL" id="ADA83397.1"/>
    </source>
</evidence>
<dbReference type="InterPro" id="IPR051044">
    <property type="entry name" value="MAG_DAG_Lipase"/>
</dbReference>
<reference evidence="2" key="2">
    <citation type="submission" date="2009-04" db="EMBL/GenBank/DDBJ databases">
        <authorList>
            <person name="Hsu K.-H."/>
            <person name="Wang S.-Y."/>
            <person name="Chu F.-H."/>
            <person name="Shaw J.-F."/>
        </authorList>
    </citation>
    <scope>NUCLEOTIDE SEQUENCE</scope>
</reference>
<keyword evidence="2" id="KW-0378">Hydrolase</keyword>
<dbReference type="GO" id="GO:0004622">
    <property type="term" value="F:phosphatidylcholine lysophospholipase activity"/>
    <property type="evidence" value="ECO:0007669"/>
    <property type="project" value="UniProtKB-EC"/>
</dbReference>
<dbReference type="EC" id="3.1.1.5" evidence="2"/>